<dbReference type="SUPFAM" id="SSF51735">
    <property type="entry name" value="NAD(P)-binding Rossmann-fold domains"/>
    <property type="match status" value="1"/>
</dbReference>
<dbReference type="GO" id="GO:0004316">
    <property type="term" value="F:3-oxoacyl-[acyl-carrier-protein] reductase (NADPH) activity"/>
    <property type="evidence" value="ECO:0007669"/>
    <property type="project" value="UniProtKB-EC"/>
</dbReference>
<dbReference type="Proteomes" id="UP000271469">
    <property type="component" value="Chromosome"/>
</dbReference>
<dbReference type="PANTHER" id="PTHR43943">
    <property type="entry name" value="DEHYDROGENASE/REDUCTASE (SDR FAMILY) MEMBER 4"/>
    <property type="match status" value="1"/>
</dbReference>
<dbReference type="RefSeq" id="WP_124708506.1">
    <property type="nucleotide sequence ID" value="NZ_CP033972.1"/>
</dbReference>
<dbReference type="InterPro" id="IPR002347">
    <property type="entry name" value="SDR_fam"/>
</dbReference>
<gene>
    <name evidence="3" type="primary">fabG_9</name>
    <name evidence="3" type="ORF">D7316_02505</name>
</gene>
<evidence type="ECO:0000313" key="4">
    <source>
        <dbReference type="Proteomes" id="UP000271469"/>
    </source>
</evidence>
<dbReference type="KEGG" id="gom:D7316_02505"/>
<dbReference type="CDD" id="cd05233">
    <property type="entry name" value="SDR_c"/>
    <property type="match status" value="1"/>
</dbReference>
<dbReference type="InterPro" id="IPR036291">
    <property type="entry name" value="NAD(P)-bd_dom_sf"/>
</dbReference>
<dbReference type="PRINTS" id="PR00081">
    <property type="entry name" value="GDHRDH"/>
</dbReference>
<comment type="similarity">
    <text evidence="1">Belongs to the short-chain dehydrogenases/reductases (SDR) family.</text>
</comment>
<dbReference type="FunFam" id="3.40.50.720:FF:000084">
    <property type="entry name" value="Short-chain dehydrogenase reductase"/>
    <property type="match status" value="1"/>
</dbReference>
<dbReference type="Gene3D" id="3.40.50.720">
    <property type="entry name" value="NAD(P)-binding Rossmann-like Domain"/>
    <property type="match status" value="1"/>
</dbReference>
<keyword evidence="2 3" id="KW-0560">Oxidoreductase</keyword>
<organism evidence="3 4">
    <name type="scientific">Gordonia insulae</name>
    <dbReference type="NCBI Taxonomy" id="2420509"/>
    <lineage>
        <taxon>Bacteria</taxon>
        <taxon>Bacillati</taxon>
        <taxon>Actinomycetota</taxon>
        <taxon>Actinomycetes</taxon>
        <taxon>Mycobacteriales</taxon>
        <taxon>Gordoniaceae</taxon>
        <taxon>Gordonia</taxon>
    </lineage>
</organism>
<dbReference type="OrthoDB" id="4519349at2"/>
<name>A0A3G8JMS6_9ACTN</name>
<evidence type="ECO:0000313" key="3">
    <source>
        <dbReference type="EMBL" id="AZG45905.1"/>
    </source>
</evidence>
<evidence type="ECO:0000256" key="1">
    <source>
        <dbReference type="ARBA" id="ARBA00006484"/>
    </source>
</evidence>
<evidence type="ECO:0000256" key="2">
    <source>
        <dbReference type="ARBA" id="ARBA00023002"/>
    </source>
</evidence>
<sequence length="264" mass="27426">MTDEEWFKGKVAIVTGGSRGIGRAVVAGLAERGASVVVNGRDGDVLDRAVAEVRECGASAIGVQGDFTEPSFATRLVRSAMDEFERIDFIVNNAAASFYSGSLLGCGEEAFQATLLANTWPALSIIQEAAAFGLPSGSAVVNISSAGARRVHEAAGVYAAGKATLESLTFTLSRELGPRGVTVNTIEPGIIKTELAASIWEGERGVAETSLVPMQRLGETSDIAGAVLYLLGPAARWVTGSMLRVDGGRFHVGGESADKIGCFT</sequence>
<proteinExistence type="inferred from homology"/>
<accession>A0A3G8JMS6</accession>
<dbReference type="EMBL" id="CP033972">
    <property type="protein sequence ID" value="AZG45905.1"/>
    <property type="molecule type" value="Genomic_DNA"/>
</dbReference>
<protein>
    <submittedName>
        <fullName evidence="3">3-oxoacyl-[acyl-carrier-protein] reductase</fullName>
        <ecNumber evidence="3">1.1.1.100</ecNumber>
    </submittedName>
</protein>
<dbReference type="PANTHER" id="PTHR43943:SF17">
    <property type="entry name" value="3-PHENYLPROPIONATE-DIHYDRODIOL_CINNAMIC ACID-DIHYDRODIOL DEHYDROGENASE"/>
    <property type="match status" value="1"/>
</dbReference>
<keyword evidence="4" id="KW-1185">Reference proteome</keyword>
<dbReference type="Pfam" id="PF13561">
    <property type="entry name" value="adh_short_C2"/>
    <property type="match status" value="1"/>
</dbReference>
<dbReference type="AlphaFoldDB" id="A0A3G8JMS6"/>
<reference evidence="3 4" key="1">
    <citation type="submission" date="2018-11" db="EMBL/GenBank/DDBJ databases">
        <title>Gordonia insulae sp. nov., isolated from an island soil.</title>
        <authorList>
            <person name="Kim Y.S."/>
            <person name="Kim S.B."/>
        </authorList>
    </citation>
    <scope>NUCLEOTIDE SEQUENCE [LARGE SCALE GENOMIC DNA]</scope>
    <source>
        <strain evidence="3 4">MMS17-SY073</strain>
    </source>
</reference>
<dbReference type="EC" id="1.1.1.100" evidence="3"/>
<dbReference type="PRINTS" id="PR00080">
    <property type="entry name" value="SDRFAMILY"/>
</dbReference>